<dbReference type="CDD" id="cd07067">
    <property type="entry name" value="HP_PGM_like"/>
    <property type="match status" value="1"/>
</dbReference>
<dbReference type="STRING" id="154981.AKJ29_15595"/>
<evidence type="ECO:0000313" key="2">
    <source>
        <dbReference type="Proteomes" id="UP000050471"/>
    </source>
</evidence>
<organism evidence="1 2">
    <name type="scientific">Aliiroseovarius crassostreae</name>
    <dbReference type="NCBI Taxonomy" id="154981"/>
    <lineage>
        <taxon>Bacteria</taxon>
        <taxon>Pseudomonadati</taxon>
        <taxon>Pseudomonadota</taxon>
        <taxon>Alphaproteobacteria</taxon>
        <taxon>Rhodobacterales</taxon>
        <taxon>Paracoccaceae</taxon>
        <taxon>Aliiroseovarius</taxon>
    </lineage>
</organism>
<dbReference type="RefSeq" id="WP_055187986.1">
    <property type="nucleotide sequence ID" value="NZ_FPBS01000001.1"/>
</dbReference>
<dbReference type="SUPFAM" id="SSF53254">
    <property type="entry name" value="Phosphoglycerate mutase-like"/>
    <property type="match status" value="1"/>
</dbReference>
<proteinExistence type="predicted"/>
<gene>
    <name evidence="1" type="ORF">AKJ29_15595</name>
</gene>
<accession>A0A0N8IBU5</accession>
<reference evidence="1 2" key="1">
    <citation type="submission" date="2015-09" db="EMBL/GenBank/DDBJ databases">
        <title>Draft genome sequence of Aliiroseovarius crassostreae CV919-312TSm, the causative agent of Roseovarius Oyster Disease (formerly Juvenile Oyster Disease).</title>
        <authorList>
            <person name="Kessner L."/>
            <person name="Spinard E."/>
            <person name="Nelson D."/>
        </authorList>
    </citation>
    <scope>NUCLEOTIDE SEQUENCE [LARGE SCALE GENOMIC DNA]</scope>
    <source>
        <strain evidence="1 2">CV919-312</strain>
    </source>
</reference>
<evidence type="ECO:0000313" key="1">
    <source>
        <dbReference type="EMBL" id="KPN64083.1"/>
    </source>
</evidence>
<dbReference type="Proteomes" id="UP000050471">
    <property type="component" value="Unassembled WGS sequence"/>
</dbReference>
<keyword evidence="2" id="KW-1185">Reference proteome</keyword>
<dbReference type="PANTHER" id="PTHR47623">
    <property type="entry name" value="OS09G0287300 PROTEIN"/>
    <property type="match status" value="1"/>
</dbReference>
<dbReference type="InterPro" id="IPR013078">
    <property type="entry name" value="His_Pase_superF_clade-1"/>
</dbReference>
<dbReference type="EMBL" id="LKBA01000004">
    <property type="protein sequence ID" value="KPN64083.1"/>
    <property type="molecule type" value="Genomic_DNA"/>
</dbReference>
<sequence length="167" mass="18702">MSLTLILTRHAKSSWSDPSLDDHERPLNKRGEASAKAIGRWLAERGHIPDQVLSSNAKRTRETWAYIADKLVGGPEAEYRESLYLADPDQMLEELKGASGRTVMMIAHNPGTAYLARRLVATPPAHERFHHYPTTATAVIRFDVDSWSDVTWHSGTVDGFVVPRDLI</sequence>
<protein>
    <submittedName>
        <fullName evidence="1">Phosphoglycerate mutase</fullName>
    </submittedName>
</protein>
<dbReference type="Pfam" id="PF00300">
    <property type="entry name" value="His_Phos_1"/>
    <property type="match status" value="1"/>
</dbReference>
<dbReference type="OrthoDB" id="9810154at2"/>
<dbReference type="SMART" id="SM00855">
    <property type="entry name" value="PGAM"/>
    <property type="match status" value="1"/>
</dbReference>
<name>A0A0N8IBU5_9RHOB</name>
<dbReference type="AlphaFoldDB" id="A0A0N8IBU5"/>
<dbReference type="PANTHER" id="PTHR47623:SF1">
    <property type="entry name" value="OS09G0287300 PROTEIN"/>
    <property type="match status" value="1"/>
</dbReference>
<dbReference type="InterPro" id="IPR029033">
    <property type="entry name" value="His_PPase_superfam"/>
</dbReference>
<comment type="caution">
    <text evidence="1">The sequence shown here is derived from an EMBL/GenBank/DDBJ whole genome shotgun (WGS) entry which is preliminary data.</text>
</comment>
<dbReference type="Gene3D" id="3.40.50.1240">
    <property type="entry name" value="Phosphoglycerate mutase-like"/>
    <property type="match status" value="1"/>
</dbReference>